<evidence type="ECO:0000256" key="1">
    <source>
        <dbReference type="SAM" id="MobiDB-lite"/>
    </source>
</evidence>
<dbReference type="EMBL" id="LR796353">
    <property type="protein sequence ID" value="CAB4139268.1"/>
    <property type="molecule type" value="Genomic_DNA"/>
</dbReference>
<reference evidence="2" key="1">
    <citation type="submission" date="2020-04" db="EMBL/GenBank/DDBJ databases">
        <authorList>
            <person name="Chiriac C."/>
            <person name="Salcher M."/>
            <person name="Ghai R."/>
            <person name="Kavagutti S V."/>
        </authorList>
    </citation>
    <scope>NUCLEOTIDE SEQUENCE</scope>
</reference>
<proteinExistence type="predicted"/>
<feature type="region of interest" description="Disordered" evidence="1">
    <location>
        <begin position="354"/>
        <end position="478"/>
    </location>
</feature>
<sequence>MYNQPLPGLDPAGAALPSSQEGPGFWQQLQTNGVLGMPVQEALLRFGSGLLSGNGWNEGLAQAGNSLVQGSQQSRVLQAQQAQADRRFKEQQALQGERIAAQERIAEANRRASTSREALTPFQRGGQVFRDPTTGAHYESVFDARSGASSLVPVGGGPALTGEALSTVQPRLVRASQEVTAGLNELQQSSARRYDEILGEGNRATSTIRDIDTALSVLTDPNTGQPRLATGQSVPARLVRGVSQFLGINVNGTTPERLDVLQAYLGNLNAEQRADLLRGLQPISNTEFQSANQALATIATDPNALVTLLQIQRSSAQRQADLAAALRNENVDELVRRGAVRSWEFDWRQRALQQSGGSRVEDTGNQQQPPRLAPAGTGGAPPAPTRPVAQGPGFNVTPASPAPTAAPPQTTAPAAAPPAPPPPSPAATPGTNPAMESLGMPPASPRAPQRTDFPPGWAGDRAYSQALSEWSRGQRPQR</sequence>
<feature type="compositionally biased region" description="Pro residues" evidence="1">
    <location>
        <begin position="415"/>
        <end position="426"/>
    </location>
</feature>
<gene>
    <name evidence="2" type="ORF">UFOVP345_32</name>
</gene>
<evidence type="ECO:0000313" key="2">
    <source>
        <dbReference type="EMBL" id="CAB4139268.1"/>
    </source>
</evidence>
<feature type="compositionally biased region" description="Polar residues" evidence="1">
    <location>
        <begin position="354"/>
        <end position="368"/>
    </location>
</feature>
<accession>A0A6J5LXR2</accession>
<name>A0A6J5LXR2_9CAUD</name>
<feature type="region of interest" description="Disordered" evidence="1">
    <location>
        <begin position="1"/>
        <end position="23"/>
    </location>
</feature>
<protein>
    <submittedName>
        <fullName evidence="2">Uncharacterized protein</fullName>
    </submittedName>
</protein>
<organism evidence="2">
    <name type="scientific">uncultured Caudovirales phage</name>
    <dbReference type="NCBI Taxonomy" id="2100421"/>
    <lineage>
        <taxon>Viruses</taxon>
        <taxon>Duplodnaviria</taxon>
        <taxon>Heunggongvirae</taxon>
        <taxon>Uroviricota</taxon>
        <taxon>Caudoviricetes</taxon>
        <taxon>Peduoviridae</taxon>
        <taxon>Maltschvirus</taxon>
        <taxon>Maltschvirus maltsch</taxon>
    </lineage>
</organism>